<gene>
    <name evidence="2" type="ORF">GHT06_007261</name>
</gene>
<proteinExistence type="predicted"/>
<accession>A0AAD5PL46</accession>
<comment type="caution">
    <text evidence="2">The sequence shown here is derived from an EMBL/GenBank/DDBJ whole genome shotgun (WGS) entry which is preliminary data.</text>
</comment>
<protein>
    <submittedName>
        <fullName evidence="2">Uncharacterized protein</fullName>
    </submittedName>
</protein>
<dbReference type="Proteomes" id="UP000820818">
    <property type="component" value="Unassembled WGS sequence"/>
</dbReference>
<evidence type="ECO:0000256" key="1">
    <source>
        <dbReference type="SAM" id="MobiDB-lite"/>
    </source>
</evidence>
<evidence type="ECO:0000313" key="2">
    <source>
        <dbReference type="EMBL" id="KAI9549238.1"/>
    </source>
</evidence>
<keyword evidence="3" id="KW-1185">Reference proteome</keyword>
<feature type="compositionally biased region" description="Low complexity" evidence="1">
    <location>
        <begin position="116"/>
        <end position="141"/>
    </location>
</feature>
<evidence type="ECO:0000313" key="3">
    <source>
        <dbReference type="Proteomes" id="UP000820818"/>
    </source>
</evidence>
<dbReference type="EMBL" id="WJBH02000342">
    <property type="protein sequence ID" value="KAI9549238.1"/>
    <property type="molecule type" value="Genomic_DNA"/>
</dbReference>
<reference evidence="2" key="1">
    <citation type="submission" date="2022-05" db="EMBL/GenBank/DDBJ databases">
        <title>A multi-omics perspective on studying reproductive biology in Daphnia sinensis.</title>
        <authorList>
            <person name="Jia J."/>
        </authorList>
    </citation>
    <scope>NUCLEOTIDE SEQUENCE</scope>
    <source>
        <strain evidence="2">WSL</strain>
    </source>
</reference>
<dbReference type="AlphaFoldDB" id="A0AAD5PL46"/>
<name>A0AAD5PL46_9CRUS</name>
<organism evidence="2 3">
    <name type="scientific">Daphnia sinensis</name>
    <dbReference type="NCBI Taxonomy" id="1820382"/>
    <lineage>
        <taxon>Eukaryota</taxon>
        <taxon>Metazoa</taxon>
        <taxon>Ecdysozoa</taxon>
        <taxon>Arthropoda</taxon>
        <taxon>Crustacea</taxon>
        <taxon>Branchiopoda</taxon>
        <taxon>Diplostraca</taxon>
        <taxon>Cladocera</taxon>
        <taxon>Anomopoda</taxon>
        <taxon>Daphniidae</taxon>
        <taxon>Daphnia</taxon>
        <taxon>Daphnia similis group</taxon>
    </lineage>
</organism>
<sequence>MQGTTAPTIPATYLGQTYLNVAKSMLYVAKGINTGATDWNLVLTVPASGAPEYANNAAATFAGLSVGQIYRTVSASCVFYEGPNLVCSGVKTNDTLETVIKKIDAMVCKGGQMEHSGTSGTSGSSGSSGTSGTSSTSGHQEQLEPLDLQELVVEQVLMVRLDLVELLELEEPVEPLVALAPVVHLVVQEVLDHTVQVGLLALAAQVVPQELAEVQELVEQLEAVDHQVLVVFLVPLELLVHQDLMGQICYILNRYIYIM</sequence>
<feature type="region of interest" description="Disordered" evidence="1">
    <location>
        <begin position="112"/>
        <end position="141"/>
    </location>
</feature>